<dbReference type="EMBL" id="CM046113">
    <property type="protein sequence ID" value="KAI8421317.1"/>
    <property type="molecule type" value="Genomic_DNA"/>
</dbReference>
<dbReference type="Proteomes" id="UP001064048">
    <property type="component" value="Chromosome 13"/>
</dbReference>
<reference evidence="1 2" key="1">
    <citation type="journal article" date="2022" name="Genome Biol. Evol.">
        <title>The Spruce Budworm Genome: Reconstructing the Evolutionary History of Antifreeze Proteins.</title>
        <authorList>
            <person name="Beliveau C."/>
            <person name="Gagne P."/>
            <person name="Picq S."/>
            <person name="Vernygora O."/>
            <person name="Keeling C.I."/>
            <person name="Pinkney K."/>
            <person name="Doucet D."/>
            <person name="Wen F."/>
            <person name="Johnston J.S."/>
            <person name="Maaroufi H."/>
            <person name="Boyle B."/>
            <person name="Laroche J."/>
            <person name="Dewar K."/>
            <person name="Juretic N."/>
            <person name="Blackburn G."/>
            <person name="Nisole A."/>
            <person name="Brunet B."/>
            <person name="Brandao M."/>
            <person name="Lumley L."/>
            <person name="Duan J."/>
            <person name="Quan G."/>
            <person name="Lucarotti C.J."/>
            <person name="Roe A.D."/>
            <person name="Sperling F.A.H."/>
            <person name="Levesque R.C."/>
            <person name="Cusson M."/>
        </authorList>
    </citation>
    <scope>NUCLEOTIDE SEQUENCE [LARGE SCALE GENOMIC DNA]</scope>
    <source>
        <strain evidence="1">Glfc:IPQL:Cfum</strain>
    </source>
</reference>
<keyword evidence="2" id="KW-1185">Reference proteome</keyword>
<proteinExistence type="predicted"/>
<evidence type="ECO:0000313" key="1">
    <source>
        <dbReference type="EMBL" id="KAI8421317.1"/>
    </source>
</evidence>
<sequence length="396" mass="43811">MGFIKLDWLIVDIIHKAPSLCRLRYCAEESKALVKEEESGSVAEPAGRLGQAGGQPQLSPHRREVFCEGLFLVLKLSPHMSARCPLPTCTRSARALRNPRPHRGDAVHDFNLLVRRFIKDSYTLDYVEFIRAVEAVKKEGIRGLGVEYQNPAAVIDTTLPKLSRPEVEAGLSTAPLGASEDYDPLNSGRIAPQQFRRAMDAMGLGVVLSPEEVHPELQPGPSAAASLPPRGSAAERGGPGEGELDLAQAALLRVRAATKERSIDLRPAFGDHDEHNNGHVSRGQLRRVLARLGLLPTAEQVRALEARYLDDCGFSYTRLLDELEERPHESATIAPPKPATRTKRKEQDPLETDIVQILAKIKGKVSAFSLKLLTDQELLCRDQYYETFHLTTQLYL</sequence>
<comment type="caution">
    <text evidence="1">The sequence shown here is derived from an EMBL/GenBank/DDBJ whole genome shotgun (WGS) entry which is preliminary data.</text>
</comment>
<accession>A0ACC0JB47</accession>
<organism evidence="1 2">
    <name type="scientific">Choristoneura fumiferana</name>
    <name type="common">Spruce budworm moth</name>
    <name type="synonym">Archips fumiferana</name>
    <dbReference type="NCBI Taxonomy" id="7141"/>
    <lineage>
        <taxon>Eukaryota</taxon>
        <taxon>Metazoa</taxon>
        <taxon>Ecdysozoa</taxon>
        <taxon>Arthropoda</taxon>
        <taxon>Hexapoda</taxon>
        <taxon>Insecta</taxon>
        <taxon>Pterygota</taxon>
        <taxon>Neoptera</taxon>
        <taxon>Endopterygota</taxon>
        <taxon>Lepidoptera</taxon>
        <taxon>Glossata</taxon>
        <taxon>Ditrysia</taxon>
        <taxon>Tortricoidea</taxon>
        <taxon>Tortricidae</taxon>
        <taxon>Tortricinae</taxon>
        <taxon>Choristoneura</taxon>
    </lineage>
</organism>
<evidence type="ECO:0000313" key="2">
    <source>
        <dbReference type="Proteomes" id="UP001064048"/>
    </source>
</evidence>
<gene>
    <name evidence="1" type="ORF">MSG28_008347</name>
</gene>
<name>A0ACC0JB47_CHOFU</name>
<protein>
    <submittedName>
        <fullName evidence="1">Uncharacterized protein</fullName>
    </submittedName>
</protein>